<evidence type="ECO:0000256" key="1">
    <source>
        <dbReference type="SAM" id="Phobius"/>
    </source>
</evidence>
<feature type="domain" description="Phosphatidylserine Lipase ABHD16 N-terminal" evidence="3">
    <location>
        <begin position="5"/>
        <end position="132"/>
    </location>
</feature>
<feature type="transmembrane region" description="Helical" evidence="1">
    <location>
        <begin position="75"/>
        <end position="93"/>
    </location>
</feature>
<accession>A0ABM0JXI1</accession>
<dbReference type="InterPro" id="IPR054518">
    <property type="entry name" value="ABHD16_N"/>
</dbReference>
<organism evidence="4 5">
    <name type="scientific">Aplysia californica</name>
    <name type="common">California sea hare</name>
    <dbReference type="NCBI Taxonomy" id="6500"/>
    <lineage>
        <taxon>Eukaryota</taxon>
        <taxon>Metazoa</taxon>
        <taxon>Spiralia</taxon>
        <taxon>Lophotrochozoa</taxon>
        <taxon>Mollusca</taxon>
        <taxon>Gastropoda</taxon>
        <taxon>Heterobranchia</taxon>
        <taxon>Euthyneura</taxon>
        <taxon>Tectipleura</taxon>
        <taxon>Aplysiida</taxon>
        <taxon>Aplysioidea</taxon>
        <taxon>Aplysiidae</taxon>
        <taxon>Aplysia</taxon>
    </lineage>
</organism>
<protein>
    <submittedName>
        <fullName evidence="5">Phosphatidylserine lipase ABHD16A</fullName>
    </submittedName>
</protein>
<evidence type="ECO:0000259" key="2">
    <source>
        <dbReference type="Pfam" id="PF00561"/>
    </source>
</evidence>
<dbReference type="GeneID" id="101857737"/>
<keyword evidence="1" id="KW-0812">Transmembrane</keyword>
<dbReference type="RefSeq" id="XP_005103864.1">
    <property type="nucleotide sequence ID" value="XM_005103807.3"/>
</dbReference>
<evidence type="ECO:0000259" key="3">
    <source>
        <dbReference type="Pfam" id="PF22990"/>
    </source>
</evidence>
<feature type="domain" description="AB hydrolase-1" evidence="2">
    <location>
        <begin position="269"/>
        <end position="367"/>
    </location>
</feature>
<dbReference type="InterPro" id="IPR029058">
    <property type="entry name" value="AB_hydrolase_fold"/>
</dbReference>
<keyword evidence="1" id="KW-0472">Membrane</keyword>
<gene>
    <name evidence="5" type="primary">LOC101857737</name>
</gene>
<dbReference type="Proteomes" id="UP000694888">
    <property type="component" value="Unplaced"/>
</dbReference>
<keyword evidence="1" id="KW-1133">Transmembrane helix</keyword>
<keyword evidence="4" id="KW-1185">Reference proteome</keyword>
<name>A0ABM0JXI1_APLCA</name>
<dbReference type="PANTHER" id="PTHR12277">
    <property type="entry name" value="ALPHA/BETA HYDROLASE DOMAIN-CONTAINING PROTEIN"/>
    <property type="match status" value="1"/>
</dbReference>
<dbReference type="SUPFAM" id="SSF53474">
    <property type="entry name" value="alpha/beta-Hydrolases"/>
    <property type="match status" value="1"/>
</dbReference>
<reference evidence="5" key="1">
    <citation type="submission" date="2025-08" db="UniProtKB">
        <authorList>
            <consortium name="RefSeq"/>
        </authorList>
    </citation>
    <scope>IDENTIFICATION</scope>
</reference>
<sequence>MASKLLWTFYGPRLLRIFKTENAQGHDYVPGVLESFPDKIISTFNTALGVSYWTSPVIGAILYRKGYFTQEGAGSLLRVALSMFVVYAIAYILRGIGRFSNAEYRDFISALVAAREKPTVDSKKQLAGYDFEFWAWPVDFRWDDGSSSDKKNAKKPAVVNSRRAQAVERSSIPCRFLSYLAMHSFGRRMVYPGATSLMNYAVSSMLNSGRAALVEEKNGHRAKVLAEGGNEIDTMFVDRRGKHNNGKTLVIAFEGNAGFYELGCTGTPLDLNYSVLGWNHPGFGGSTGVPFPDQEQKAVDAVIQYAIQKLGFEPQDIALFAWSIGGYTASWAARNYPDIKYVILDATFDDIVPLAIAKMPESWKSLVGLSLRTYMDLNVAEQLLDYKGPVLLVRRTKDEIISTEAPPNSEPVIGSNRGNFLLLKLLQHRYPSLVDSTTLPMINEFLAAETYRQAEMLQERLVVPEECHKVFSQHVAESGTNFPMALDVKGDEGLKIKLALYLVTVHMENFHSTHCTPLPGNFFHEPWVPQSRL</sequence>
<dbReference type="InterPro" id="IPR000073">
    <property type="entry name" value="AB_hydrolase_1"/>
</dbReference>
<feature type="transmembrane region" description="Helical" evidence="1">
    <location>
        <begin position="40"/>
        <end position="63"/>
    </location>
</feature>
<dbReference type="Pfam" id="PF22990">
    <property type="entry name" value="ABHD16_N"/>
    <property type="match status" value="1"/>
</dbReference>
<dbReference type="Gene3D" id="3.40.50.1820">
    <property type="entry name" value="alpha/beta hydrolase"/>
    <property type="match status" value="1"/>
</dbReference>
<evidence type="ECO:0000313" key="4">
    <source>
        <dbReference type="Proteomes" id="UP000694888"/>
    </source>
</evidence>
<dbReference type="PANTHER" id="PTHR12277:SF72">
    <property type="entry name" value="BAT5L PROTEIN"/>
    <property type="match status" value="1"/>
</dbReference>
<dbReference type="Pfam" id="PF00561">
    <property type="entry name" value="Abhydrolase_1"/>
    <property type="match status" value="1"/>
</dbReference>
<proteinExistence type="predicted"/>
<evidence type="ECO:0000313" key="5">
    <source>
        <dbReference type="RefSeq" id="XP_005103864.1"/>
    </source>
</evidence>